<dbReference type="PANTHER" id="PTHR11088">
    <property type="entry name" value="TRNA DIMETHYLALLYLTRANSFERASE"/>
    <property type="match status" value="1"/>
</dbReference>
<evidence type="ECO:0000313" key="9">
    <source>
        <dbReference type="EMBL" id="CDP36035.1"/>
    </source>
</evidence>
<evidence type="ECO:0000256" key="3">
    <source>
        <dbReference type="ARBA" id="ARBA00022741"/>
    </source>
</evidence>
<reference evidence="9" key="1">
    <citation type="submission" date="2014-02" db="EMBL/GenBank/DDBJ databases">
        <authorList>
            <person name="Genoscope - CEA"/>
        </authorList>
    </citation>
    <scope>NUCLEOTIDE SEQUENCE</scope>
    <source>
        <strain evidence="9">LS3</strain>
    </source>
</reference>
<dbReference type="EC" id="2.5.1.75" evidence="5 6"/>
<dbReference type="InterPro" id="IPR030666">
    <property type="entry name" value="IPP_transferase_euk"/>
</dbReference>
<feature type="compositionally biased region" description="Low complexity" evidence="8">
    <location>
        <begin position="438"/>
        <end position="447"/>
    </location>
</feature>
<reference evidence="9" key="2">
    <citation type="submission" date="2014-06" db="EMBL/GenBank/DDBJ databases">
        <title>The complete genome of Blastobotrys (Arxula) adeninivorans LS3 - a yeast of biotechnological interest.</title>
        <authorList>
            <person name="Kunze G."/>
            <person name="Gaillardin C."/>
            <person name="Czernicka M."/>
            <person name="Durrens P."/>
            <person name="Martin T."/>
            <person name="Boer E."/>
            <person name="Gabaldon T."/>
            <person name="Cruz J."/>
            <person name="Talla E."/>
            <person name="Marck C."/>
            <person name="Goffeau A."/>
            <person name="Barbe V."/>
            <person name="Baret P."/>
            <person name="Baronian K."/>
            <person name="Beier S."/>
            <person name="Bleykasten C."/>
            <person name="Bode R."/>
            <person name="Casaregola S."/>
            <person name="Despons L."/>
            <person name="Fairhead C."/>
            <person name="Giersberg M."/>
            <person name="Gierski P."/>
            <person name="Hahnel U."/>
            <person name="Hartmann A."/>
            <person name="Jankowska D."/>
            <person name="Jubin C."/>
            <person name="Jung P."/>
            <person name="Lafontaine I."/>
            <person name="Leh-Louis V."/>
            <person name="Lemaire M."/>
            <person name="Marcet-Houben M."/>
            <person name="Mascher M."/>
            <person name="Morel G."/>
            <person name="Richard G.-F."/>
            <person name="Riechen J."/>
            <person name="Sacerdot C."/>
            <person name="Sarkar A."/>
            <person name="Savel G."/>
            <person name="Schacherer J."/>
            <person name="Sherman D."/>
            <person name="Straub M.-L."/>
            <person name="Stein N."/>
            <person name="Thierry A."/>
            <person name="Trautwein-Schult A."/>
            <person name="Westhof E."/>
            <person name="Worch S."/>
            <person name="Dujon B."/>
            <person name="Souciet J.-L."/>
            <person name="Wincker P."/>
            <person name="Scholz U."/>
            <person name="Neuveglise N."/>
        </authorList>
    </citation>
    <scope>NUCLEOTIDE SEQUENCE</scope>
    <source>
        <strain evidence="9">LS3</strain>
    </source>
</reference>
<keyword evidence="2 5" id="KW-0808">Transferase</keyword>
<keyword evidence="5" id="KW-0963">Cytoplasm</keyword>
<gene>
    <name evidence="9" type="ORF">GNLVRS02_ARAD1B03806g</name>
</gene>
<organism evidence="9">
    <name type="scientific">Blastobotrys adeninivorans</name>
    <name type="common">Yeast</name>
    <name type="synonym">Arxula adeninivorans</name>
    <dbReference type="NCBI Taxonomy" id="409370"/>
    <lineage>
        <taxon>Eukaryota</taxon>
        <taxon>Fungi</taxon>
        <taxon>Dikarya</taxon>
        <taxon>Ascomycota</taxon>
        <taxon>Saccharomycotina</taxon>
        <taxon>Dipodascomycetes</taxon>
        <taxon>Dipodascales</taxon>
        <taxon>Trichomonascaceae</taxon>
        <taxon>Blastobotrys</taxon>
    </lineage>
</organism>
<dbReference type="NCBIfam" id="TIGR00174">
    <property type="entry name" value="miaA"/>
    <property type="match status" value="1"/>
</dbReference>
<dbReference type="PhylomeDB" id="A0A060T4I5"/>
<dbReference type="InterPro" id="IPR018022">
    <property type="entry name" value="IPT"/>
</dbReference>
<dbReference type="AlphaFoldDB" id="A0A060T4I5"/>
<evidence type="ECO:0000256" key="5">
    <source>
        <dbReference type="PIRNR" id="PIRNR039110"/>
    </source>
</evidence>
<keyword evidence="5 6" id="KW-0819">tRNA processing</keyword>
<evidence type="ECO:0000256" key="8">
    <source>
        <dbReference type="SAM" id="MobiDB-lite"/>
    </source>
</evidence>
<proteinExistence type="inferred from homology"/>
<dbReference type="InterPro" id="IPR039657">
    <property type="entry name" value="Dimethylallyltransferase"/>
</dbReference>
<dbReference type="PIRSF" id="PIRSF039110">
    <property type="entry name" value="IPP_transferase"/>
    <property type="match status" value="1"/>
</dbReference>
<dbReference type="GO" id="GO:0005739">
    <property type="term" value="C:mitochondrion"/>
    <property type="evidence" value="ECO:0007669"/>
    <property type="project" value="TreeGrafter"/>
</dbReference>
<dbReference type="Gene3D" id="3.40.50.300">
    <property type="entry name" value="P-loop containing nucleotide triphosphate hydrolases"/>
    <property type="match status" value="1"/>
</dbReference>
<evidence type="ECO:0000256" key="2">
    <source>
        <dbReference type="ARBA" id="ARBA00022679"/>
    </source>
</evidence>
<dbReference type="Gene3D" id="1.10.20.140">
    <property type="match status" value="1"/>
</dbReference>
<dbReference type="HAMAP" id="MF_00185">
    <property type="entry name" value="IPP_trans"/>
    <property type="match status" value="1"/>
</dbReference>
<dbReference type="GO" id="GO:0052381">
    <property type="term" value="F:tRNA dimethylallyltransferase activity"/>
    <property type="evidence" value="ECO:0007669"/>
    <property type="project" value="UniProtKB-UniRule"/>
</dbReference>
<feature type="region of interest" description="Disordered" evidence="8">
    <location>
        <begin position="422"/>
        <end position="447"/>
    </location>
</feature>
<dbReference type="PANTHER" id="PTHR11088:SF89">
    <property type="entry name" value="TRNA DIMETHYLALLYLTRANSFERASE"/>
    <property type="match status" value="1"/>
</dbReference>
<dbReference type="GO" id="GO:0005524">
    <property type="term" value="F:ATP binding"/>
    <property type="evidence" value="ECO:0007669"/>
    <property type="project" value="UniProtKB-UniRule"/>
</dbReference>
<dbReference type="Pfam" id="PF01715">
    <property type="entry name" value="IPPT"/>
    <property type="match status" value="1"/>
</dbReference>
<dbReference type="InterPro" id="IPR027417">
    <property type="entry name" value="P-loop_NTPase"/>
</dbReference>
<name>A0A060T4I5_BLAAD</name>
<comment type="function">
    <text evidence="5">Catalyzes the transfer of a dimethylallyl group onto the adenine at position 37.</text>
</comment>
<accession>A0A060T4I5</accession>
<dbReference type="SUPFAM" id="SSF52540">
    <property type="entry name" value="P-loop containing nucleoside triphosphate hydrolases"/>
    <property type="match status" value="2"/>
</dbReference>
<feature type="compositionally biased region" description="Basic and acidic residues" evidence="8">
    <location>
        <begin position="422"/>
        <end position="435"/>
    </location>
</feature>
<evidence type="ECO:0000256" key="1">
    <source>
        <dbReference type="ARBA" id="ARBA00005842"/>
    </source>
</evidence>
<dbReference type="Gene3D" id="3.30.160.60">
    <property type="entry name" value="Classic Zinc Finger"/>
    <property type="match status" value="1"/>
</dbReference>
<dbReference type="GO" id="GO:0006400">
    <property type="term" value="P:tRNA modification"/>
    <property type="evidence" value="ECO:0007669"/>
    <property type="project" value="TreeGrafter"/>
</dbReference>
<keyword evidence="4 5" id="KW-0067">ATP-binding</keyword>
<comment type="catalytic activity">
    <reaction evidence="5 6">
        <text>adenosine(37) in tRNA + dimethylallyl diphosphate = N(6)-dimethylallyladenosine(37) in tRNA + diphosphate</text>
        <dbReference type="Rhea" id="RHEA:26482"/>
        <dbReference type="Rhea" id="RHEA-COMP:10162"/>
        <dbReference type="Rhea" id="RHEA-COMP:10375"/>
        <dbReference type="ChEBI" id="CHEBI:33019"/>
        <dbReference type="ChEBI" id="CHEBI:57623"/>
        <dbReference type="ChEBI" id="CHEBI:74411"/>
        <dbReference type="ChEBI" id="CHEBI:74415"/>
        <dbReference type="EC" id="2.5.1.75"/>
    </reaction>
</comment>
<evidence type="ECO:0000256" key="6">
    <source>
        <dbReference type="RuleBase" id="RU003783"/>
    </source>
</evidence>
<protein>
    <recommendedName>
        <fullName evidence="5 6">tRNA dimethylallyltransferase</fullName>
        <ecNumber evidence="5 6">2.5.1.75</ecNumber>
    </recommendedName>
</protein>
<evidence type="ECO:0000256" key="7">
    <source>
        <dbReference type="RuleBase" id="RU003785"/>
    </source>
</evidence>
<sequence length="447" mass="50916">MNMARNLIAVIGTTGVGKSQLGVELAKALNGEIINGDSMQVYAGLDNITNKHPIPERQGIPHHLLGHVPWKDEYTVNQFQKEAIDLIDSIHDRGKVPIIVGGTHYYAQSLLFKNTTLSSLDNKAPDVPLSSEQLAILDDPARVLDTLKQVDPIIAQKFHPNDTRRLRRALEIFYTKQQRASDIYAEQQNPSEQDNNMLTSLRYRTLIFWVYCDQLVLDPRLDVRVDQMLANGLYDEVNDMYRAYKASTTPVDLERGVWQVIGFKQFLPWLQGEESTPDDGINSMKQATRKYARRQTKWISKKLVSMLRDIQAREEDCGDIALLDATDLSQWHQNVYDKGLAIAKSFLDGNLSHVSLAPPGLEEKLAGRTAEQSFNRDKWKHYVCETCVSSDGSPHVSVGQEAWETHIKSRKHKATLRRIKKQKEYQDWKKSKPETDENTTTTTNEID</sequence>
<evidence type="ECO:0000256" key="4">
    <source>
        <dbReference type="ARBA" id="ARBA00022840"/>
    </source>
</evidence>
<keyword evidence="3 5" id="KW-0547">Nucleotide-binding</keyword>
<dbReference type="EMBL" id="HG937692">
    <property type="protein sequence ID" value="CDP36035.1"/>
    <property type="molecule type" value="Genomic_DNA"/>
</dbReference>
<comment type="similarity">
    <text evidence="1 5 7">Belongs to the IPP transferase family.</text>
</comment>